<evidence type="ECO:0000256" key="3">
    <source>
        <dbReference type="SAM" id="Phobius"/>
    </source>
</evidence>
<accession>W7AGA5</accession>
<dbReference type="GeneID" id="20040539"/>
<dbReference type="RefSeq" id="XP_008819059.1">
    <property type="nucleotide sequence ID" value="XM_008820837.1"/>
</dbReference>
<organism evidence="4 5">
    <name type="scientific">Plasmodium inui San Antonio 1</name>
    <dbReference type="NCBI Taxonomy" id="1237626"/>
    <lineage>
        <taxon>Eukaryota</taxon>
        <taxon>Sar</taxon>
        <taxon>Alveolata</taxon>
        <taxon>Apicomplexa</taxon>
        <taxon>Aconoidasida</taxon>
        <taxon>Haemosporida</taxon>
        <taxon>Plasmodiidae</taxon>
        <taxon>Plasmodium</taxon>
        <taxon>Plasmodium (Plasmodium)</taxon>
    </lineage>
</organism>
<keyword evidence="1" id="KW-0175">Coiled coil</keyword>
<dbReference type="AlphaFoldDB" id="W7AGA5"/>
<keyword evidence="3" id="KW-0812">Transmembrane</keyword>
<dbReference type="EMBL" id="KI965509">
    <property type="protein sequence ID" value="EUD64346.1"/>
    <property type="molecule type" value="Genomic_DNA"/>
</dbReference>
<feature type="region of interest" description="Disordered" evidence="2">
    <location>
        <begin position="440"/>
        <end position="474"/>
    </location>
</feature>
<dbReference type="Proteomes" id="UP000030640">
    <property type="component" value="Unassembled WGS sequence"/>
</dbReference>
<feature type="compositionally biased region" description="Low complexity" evidence="2">
    <location>
        <begin position="371"/>
        <end position="380"/>
    </location>
</feature>
<feature type="transmembrane region" description="Helical" evidence="3">
    <location>
        <begin position="477"/>
        <end position="498"/>
    </location>
</feature>
<name>W7AGA5_9APIC</name>
<evidence type="ECO:0000256" key="1">
    <source>
        <dbReference type="SAM" id="Coils"/>
    </source>
</evidence>
<feature type="coiled-coil region" evidence="1">
    <location>
        <begin position="314"/>
        <end position="341"/>
    </location>
</feature>
<evidence type="ECO:0000313" key="5">
    <source>
        <dbReference type="Proteomes" id="UP000030640"/>
    </source>
</evidence>
<keyword evidence="3" id="KW-1133">Transmembrane helix</keyword>
<gene>
    <name evidence="4" type="ORF">C922_05265</name>
</gene>
<keyword evidence="3" id="KW-0472">Membrane</keyword>
<sequence length="528" mass="57580">MTVERKWLVLKDASWKNKYAPAGSGDCDPDNNLYCIRQYQGGGGARQGFLGRIGQAMDTARKRLPWSQLMHRNSPLKGYILGASSEEYDWKGLLSCVVSKAVGIDKIEVEIGSSVEEVWKEDNWSEILNNGTSKNWSSSAAGQGVFAAVACIVAALMVQPTNKELHRAPLKQLCEEVWKPAAIELKEKESEDKDLEIKGLEQLLTKVEEIGTTGASKYTGLGFLLSIYYGLSRCCSYGRSYELTGLVRRGTYDLGSMGACHLRDGTFSCSGGDGGTTKDRLNIWTKGKGSLVGVERRKKKTLIVIPKGGEAGDKRQLEQIKDREREAIQRAKELMDAMDRKDTNTGIVAVSGKVQHLTSQSIQTPSNRTTQPSSSGQSPPVTKPQTQGTLKTPPPKEDEESQEEGLEERASSVHIHHENRGQDRNPIDSLKPADQLPTRAHDLDETQARKDQEPSPWKTGLTPPPLQQPGQASPGGIVGGVLAGLLAMGGLYGMYRVFRRGAGGGRSSVSRNPGDRTGIAYTRSCLNH</sequence>
<reference evidence="4 5" key="1">
    <citation type="submission" date="2013-02" db="EMBL/GenBank/DDBJ databases">
        <title>The Genome Sequence of Plasmodium inui San Antonio 1.</title>
        <authorList>
            <consortium name="The Broad Institute Genome Sequencing Platform"/>
            <consortium name="The Broad Institute Genome Sequencing Center for Infectious Disease"/>
            <person name="Neafsey D."/>
            <person name="Cheeseman I."/>
            <person name="Volkman S."/>
            <person name="Adams J."/>
            <person name="Walker B."/>
            <person name="Young S.K."/>
            <person name="Zeng Q."/>
            <person name="Gargeya S."/>
            <person name="Fitzgerald M."/>
            <person name="Haas B."/>
            <person name="Abouelleil A."/>
            <person name="Alvarado L."/>
            <person name="Arachchi H.M."/>
            <person name="Berlin A.M."/>
            <person name="Chapman S.B."/>
            <person name="Dewar J."/>
            <person name="Goldberg J."/>
            <person name="Griggs A."/>
            <person name="Gujja S."/>
            <person name="Hansen M."/>
            <person name="Howarth C."/>
            <person name="Imamovic A."/>
            <person name="Larimer J."/>
            <person name="McCowan C."/>
            <person name="Murphy C."/>
            <person name="Neiman D."/>
            <person name="Pearson M."/>
            <person name="Priest M."/>
            <person name="Roberts A."/>
            <person name="Saif S."/>
            <person name="Shea T."/>
            <person name="Sisk P."/>
            <person name="Sykes S."/>
            <person name="Wortman J."/>
            <person name="Nusbaum C."/>
            <person name="Birren B."/>
        </authorList>
    </citation>
    <scope>NUCLEOTIDE SEQUENCE [LARGE SCALE GENOMIC DNA]</scope>
    <source>
        <strain evidence="4 5">San Antonio 1</strain>
    </source>
</reference>
<evidence type="ECO:0000256" key="2">
    <source>
        <dbReference type="SAM" id="MobiDB-lite"/>
    </source>
</evidence>
<feature type="compositionally biased region" description="Polar residues" evidence="2">
    <location>
        <begin position="356"/>
        <end position="370"/>
    </location>
</feature>
<keyword evidence="5" id="KW-1185">Reference proteome</keyword>
<protein>
    <submittedName>
        <fullName evidence="4">Uncharacterized protein</fullName>
    </submittedName>
</protein>
<dbReference type="VEuPathDB" id="PlasmoDB:C922_05265"/>
<feature type="compositionally biased region" description="Basic and acidic residues" evidence="2">
    <location>
        <begin position="440"/>
        <end position="453"/>
    </location>
</feature>
<proteinExistence type="predicted"/>
<feature type="compositionally biased region" description="Acidic residues" evidence="2">
    <location>
        <begin position="397"/>
        <end position="406"/>
    </location>
</feature>
<evidence type="ECO:0000313" key="4">
    <source>
        <dbReference type="EMBL" id="EUD64346.1"/>
    </source>
</evidence>
<feature type="region of interest" description="Disordered" evidence="2">
    <location>
        <begin position="354"/>
        <end position="411"/>
    </location>
</feature>